<dbReference type="AlphaFoldDB" id="A0A521FUK5"/>
<accession>A0A521FUK5</accession>
<gene>
    <name evidence="1" type="ORF">SAMN06273567_11939</name>
</gene>
<organism evidence="1 2">
    <name type="scientific">Geodermatophilus aquaeductus</name>
    <dbReference type="NCBI Taxonomy" id="1564161"/>
    <lineage>
        <taxon>Bacteria</taxon>
        <taxon>Bacillati</taxon>
        <taxon>Actinomycetota</taxon>
        <taxon>Actinomycetes</taxon>
        <taxon>Geodermatophilales</taxon>
        <taxon>Geodermatophilaceae</taxon>
        <taxon>Geodermatophilus</taxon>
    </lineage>
</organism>
<proteinExistence type="predicted"/>
<keyword evidence="2" id="KW-1185">Reference proteome</keyword>
<dbReference type="EMBL" id="FXTJ01000019">
    <property type="protein sequence ID" value="SMO99816.1"/>
    <property type="molecule type" value="Genomic_DNA"/>
</dbReference>
<reference evidence="1 2" key="1">
    <citation type="submission" date="2017-05" db="EMBL/GenBank/DDBJ databases">
        <authorList>
            <person name="Varghese N."/>
            <person name="Submissions S."/>
        </authorList>
    </citation>
    <scope>NUCLEOTIDE SEQUENCE [LARGE SCALE GENOMIC DNA]</scope>
    <source>
        <strain evidence="1 2">DSM 46834</strain>
    </source>
</reference>
<evidence type="ECO:0000313" key="1">
    <source>
        <dbReference type="EMBL" id="SMO99816.1"/>
    </source>
</evidence>
<dbReference type="Proteomes" id="UP000317484">
    <property type="component" value="Unassembled WGS sequence"/>
</dbReference>
<evidence type="ECO:0000313" key="2">
    <source>
        <dbReference type="Proteomes" id="UP000317484"/>
    </source>
</evidence>
<sequence length="221" mass="24197">MVYRSFATPGRTAVPVRAERAPSREAEAVAPRRAALRPDAVGRTGMITVLTALKPLGASWLRVLFALTRRLPGLTGLGPLESVHFIRWSVVGSLPYDGPPQVRERLPHRLLLWETVYSAPTEPYVETFVYGVGDKVRKIWCTSHGFPGTRSVTGLAGYIGELSVAGAHCWSAHPAATVRTILSALDVAREHRYLVRAARTTGPAEFAVVYRGFLARRQGDL</sequence>
<name>A0A521FUK5_9ACTN</name>
<protein>
    <submittedName>
        <fullName evidence="1">Uncharacterized protein</fullName>
    </submittedName>
</protein>